<proteinExistence type="predicted"/>
<name>D7E5Y9_METEZ</name>
<dbReference type="EMBL" id="CP002069">
    <property type="protein sequence ID" value="ADI73011.1"/>
    <property type="molecule type" value="Genomic_DNA"/>
</dbReference>
<dbReference type="RefSeq" id="WP_013193579.1">
    <property type="nucleotide sequence ID" value="NC_014253.1"/>
</dbReference>
<keyword evidence="1" id="KW-0472">Membrane</keyword>
<keyword evidence="1" id="KW-1133">Transmembrane helix</keyword>
<dbReference type="STRING" id="644295.Metev_0079"/>
<sequence precursor="true">MEMITITSILIFGIFSLLALLLLINVSSMMAILLLVSAPVVLVLLIPETVIGFLTYQHMVLANGLVPVNNFHILLIIWSTLIGLILYTEFLTWYLSRNKA</sequence>
<protein>
    <submittedName>
        <fullName evidence="2">Uncharacterized protein</fullName>
    </submittedName>
</protein>
<feature type="transmembrane region" description="Helical" evidence="1">
    <location>
        <begin position="6"/>
        <end position="24"/>
    </location>
</feature>
<dbReference type="AlphaFoldDB" id="D7E5Y9"/>
<accession>D7E5Y9</accession>
<dbReference type="KEGG" id="mev:Metev_0079"/>
<evidence type="ECO:0000256" key="1">
    <source>
        <dbReference type="SAM" id="Phobius"/>
    </source>
</evidence>
<feature type="transmembrane region" description="Helical" evidence="1">
    <location>
        <begin position="31"/>
        <end position="53"/>
    </location>
</feature>
<evidence type="ECO:0000313" key="3">
    <source>
        <dbReference type="Proteomes" id="UP000000391"/>
    </source>
</evidence>
<dbReference type="HOGENOM" id="CLU_2353203_0_0_2"/>
<feature type="transmembrane region" description="Helical" evidence="1">
    <location>
        <begin position="73"/>
        <end position="95"/>
    </location>
</feature>
<dbReference type="GeneID" id="9345690"/>
<dbReference type="Proteomes" id="UP000000391">
    <property type="component" value="Chromosome"/>
</dbReference>
<reference evidence="2 3" key="1">
    <citation type="submission" date="2010-06" db="EMBL/GenBank/DDBJ databases">
        <title>Complete sequence chromosome of Methanohalobium evestigatum Z-7303.</title>
        <authorList>
            <consortium name="US DOE Joint Genome Institute"/>
            <person name="Lucas S."/>
            <person name="Copeland A."/>
            <person name="Lapidus A."/>
            <person name="Cheng J.-F."/>
            <person name="Bruce D."/>
            <person name="Goodwin L."/>
            <person name="Pitluck S."/>
            <person name="Saunders E."/>
            <person name="Detter J.C."/>
            <person name="Han C."/>
            <person name="Tapia R."/>
            <person name="Land M."/>
            <person name="Hauser L."/>
            <person name="Kyrpides N."/>
            <person name="Mikhailova N."/>
            <person name="Sieprawska-Lupa M."/>
            <person name="Whitman W.B."/>
            <person name="Anderson I."/>
            <person name="Woyke T."/>
        </authorList>
    </citation>
    <scope>NUCLEOTIDE SEQUENCE [LARGE SCALE GENOMIC DNA]</scope>
    <source>
        <strain evidence="3">ATCC BAA-1072 / DSM 3721 / NBRC 107634 / OCM 161 / Z-7303</strain>
    </source>
</reference>
<gene>
    <name evidence="2" type="ordered locus">Metev_0079</name>
</gene>
<organism evidence="2 3">
    <name type="scientific">Methanohalobium evestigatum (strain ATCC BAA-1072 / DSM 3721 / NBRC 107634 / OCM 161 / Z-7303)</name>
    <dbReference type="NCBI Taxonomy" id="644295"/>
    <lineage>
        <taxon>Archaea</taxon>
        <taxon>Methanobacteriati</taxon>
        <taxon>Methanobacteriota</taxon>
        <taxon>Stenosarchaea group</taxon>
        <taxon>Methanomicrobia</taxon>
        <taxon>Methanosarcinales</taxon>
        <taxon>Methanosarcinaceae</taxon>
        <taxon>Methanohalobium</taxon>
    </lineage>
</organism>
<keyword evidence="3" id="KW-1185">Reference proteome</keyword>
<keyword evidence="1" id="KW-0812">Transmembrane</keyword>
<evidence type="ECO:0000313" key="2">
    <source>
        <dbReference type="EMBL" id="ADI73011.1"/>
    </source>
</evidence>